<accession>A0ACB8A1M3</accession>
<dbReference type="Proteomes" id="UP000790377">
    <property type="component" value="Unassembled WGS sequence"/>
</dbReference>
<keyword evidence="2" id="KW-1185">Reference proteome</keyword>
<comment type="caution">
    <text evidence="1">The sequence shown here is derived from an EMBL/GenBank/DDBJ whole genome shotgun (WGS) entry which is preliminary data.</text>
</comment>
<evidence type="ECO:0000313" key="1">
    <source>
        <dbReference type="EMBL" id="KAH7907205.1"/>
    </source>
</evidence>
<protein>
    <submittedName>
        <fullName evidence="1">Uncharacterized protein</fullName>
    </submittedName>
</protein>
<dbReference type="EMBL" id="MU267927">
    <property type="protein sequence ID" value="KAH7907205.1"/>
    <property type="molecule type" value="Genomic_DNA"/>
</dbReference>
<organism evidence="1 2">
    <name type="scientific">Hygrophoropsis aurantiaca</name>
    <dbReference type="NCBI Taxonomy" id="72124"/>
    <lineage>
        <taxon>Eukaryota</taxon>
        <taxon>Fungi</taxon>
        <taxon>Dikarya</taxon>
        <taxon>Basidiomycota</taxon>
        <taxon>Agaricomycotina</taxon>
        <taxon>Agaricomycetes</taxon>
        <taxon>Agaricomycetidae</taxon>
        <taxon>Boletales</taxon>
        <taxon>Coniophorineae</taxon>
        <taxon>Hygrophoropsidaceae</taxon>
        <taxon>Hygrophoropsis</taxon>
    </lineage>
</organism>
<evidence type="ECO:0000313" key="2">
    <source>
        <dbReference type="Proteomes" id="UP000790377"/>
    </source>
</evidence>
<proteinExistence type="predicted"/>
<name>A0ACB8A1M3_9AGAM</name>
<gene>
    <name evidence="1" type="ORF">BJ138DRAFT_1160680</name>
</gene>
<sequence length="155" mass="16141">MSDEYRNNGLDGSLVNDSITGNYPAPGDSTSSGGYGSSQNIYAPSAQRGRPRANDTFTPDDDNNTGALSQSTTGIDLRGEVLHGDAMQGTDGAARDSLARDKDVYTQSRSRDQPQGGGGARGLGLEGDQSALENRAEAEQALGEQFQVGVADNVL</sequence>
<reference evidence="1" key="1">
    <citation type="journal article" date="2021" name="New Phytol.">
        <title>Evolutionary innovations through gain and loss of genes in the ectomycorrhizal Boletales.</title>
        <authorList>
            <person name="Wu G."/>
            <person name="Miyauchi S."/>
            <person name="Morin E."/>
            <person name="Kuo A."/>
            <person name="Drula E."/>
            <person name="Varga T."/>
            <person name="Kohler A."/>
            <person name="Feng B."/>
            <person name="Cao Y."/>
            <person name="Lipzen A."/>
            <person name="Daum C."/>
            <person name="Hundley H."/>
            <person name="Pangilinan J."/>
            <person name="Johnson J."/>
            <person name="Barry K."/>
            <person name="LaButti K."/>
            <person name="Ng V."/>
            <person name="Ahrendt S."/>
            <person name="Min B."/>
            <person name="Choi I.G."/>
            <person name="Park H."/>
            <person name="Plett J.M."/>
            <person name="Magnuson J."/>
            <person name="Spatafora J.W."/>
            <person name="Nagy L.G."/>
            <person name="Henrissat B."/>
            <person name="Grigoriev I.V."/>
            <person name="Yang Z.L."/>
            <person name="Xu J."/>
            <person name="Martin F.M."/>
        </authorList>
    </citation>
    <scope>NUCLEOTIDE SEQUENCE</scope>
    <source>
        <strain evidence="1">ATCC 28755</strain>
    </source>
</reference>